<dbReference type="Proteomes" id="UP000324282">
    <property type="component" value="Unassembled WGS sequence"/>
</dbReference>
<reference evidence="3 4" key="1">
    <citation type="submission" date="2019-07" db="EMBL/GenBank/DDBJ databases">
        <title>Deep subsurface shale carbon reservoir microbial communities from Ohio and West Virginia, USA.</title>
        <authorList>
            <person name="Wrighton K."/>
        </authorList>
    </citation>
    <scope>NUCLEOTIDE SEQUENCE [LARGE SCALE GENOMIC DNA]</scope>
    <source>
        <strain evidence="3 4">NP_8Ht</strain>
    </source>
</reference>
<dbReference type="EMBL" id="VNHQ01000011">
    <property type="protein sequence ID" value="TYP66277.1"/>
    <property type="molecule type" value="Genomic_DNA"/>
</dbReference>
<proteinExistence type="predicted"/>
<dbReference type="InterPro" id="IPR050194">
    <property type="entry name" value="Glycosyltransferase_grp1"/>
</dbReference>
<dbReference type="OrthoDB" id="9802524at2"/>
<keyword evidence="3" id="KW-0808">Transferase</keyword>
<dbReference type="Pfam" id="PF13439">
    <property type="entry name" value="Glyco_transf_4"/>
    <property type="match status" value="1"/>
</dbReference>
<evidence type="ECO:0000313" key="3">
    <source>
        <dbReference type="EMBL" id="TYP66277.1"/>
    </source>
</evidence>
<dbReference type="CDD" id="cd03825">
    <property type="entry name" value="GT4_WcaC-like"/>
    <property type="match status" value="1"/>
</dbReference>
<feature type="domain" description="Glycosyltransferase subfamily 4-like N-terminal" evidence="2">
    <location>
        <begin position="13"/>
        <end position="125"/>
    </location>
</feature>
<comment type="caution">
    <text evidence="3">The sequence shown here is derived from an EMBL/GenBank/DDBJ whole genome shotgun (WGS) entry which is preliminary data.</text>
</comment>
<accession>A0A5S5BGS9</accession>
<organism evidence="3 4">
    <name type="scientific">Stutzerimonas stutzeri</name>
    <name type="common">Pseudomonas stutzeri</name>
    <dbReference type="NCBI Taxonomy" id="316"/>
    <lineage>
        <taxon>Bacteria</taxon>
        <taxon>Pseudomonadati</taxon>
        <taxon>Pseudomonadota</taxon>
        <taxon>Gammaproteobacteria</taxon>
        <taxon>Pseudomonadales</taxon>
        <taxon>Pseudomonadaceae</taxon>
        <taxon>Stutzerimonas</taxon>
    </lineage>
</organism>
<sequence length="417" mass="45287">MKVLLVSSYRSKGGAARAASRLTEALAQAGVQVEYKSIYPQQMNTWQKVHYLARVAYDRVPALIIARQRSMFSSGALPNEKLIKSINESDADVLHLHWVNGGGLSVDDLKLINKPIVWTLHDMWGFTGGCHYDAECNGFASGCGRCPLLKSDDSADLSAVGAAQKAHAYAQVKNLTIVGLSSWMVKSARRSTAMNRLTIKQLPNPIDVNVFRPEDRSLARARLGISTTTRLVAFGAVAAVGDDRKGFHKLLPALCLLKEQGHTNIELAVFGGSGSEHSQETFYKTHYFGHISCDEQLRDVYSAADVMIVPSLQEAFGQTATEAMACGTPVVAFGATGLLDIVDHKQNGYLASAFDEASLAEGIAWVLDAENSNDLRSQARTKAVKQFSNDWVAAQYLALYRSCFTQENPTPAEALAG</sequence>
<name>A0A5S5BGS9_STUST</name>
<dbReference type="PANTHER" id="PTHR45947">
    <property type="entry name" value="SULFOQUINOVOSYL TRANSFERASE SQD2"/>
    <property type="match status" value="1"/>
</dbReference>
<protein>
    <submittedName>
        <fullName evidence="3">Glycosyltransferase involved in cell wall biosynthesis</fullName>
    </submittedName>
</protein>
<feature type="domain" description="Glycosyl transferase family 1" evidence="1">
    <location>
        <begin position="242"/>
        <end position="379"/>
    </location>
</feature>
<dbReference type="AlphaFoldDB" id="A0A5S5BGS9"/>
<dbReference type="Pfam" id="PF00534">
    <property type="entry name" value="Glycos_transf_1"/>
    <property type="match status" value="1"/>
</dbReference>
<evidence type="ECO:0000259" key="2">
    <source>
        <dbReference type="Pfam" id="PF13439"/>
    </source>
</evidence>
<evidence type="ECO:0000313" key="4">
    <source>
        <dbReference type="Proteomes" id="UP000324282"/>
    </source>
</evidence>
<dbReference type="GO" id="GO:0016757">
    <property type="term" value="F:glycosyltransferase activity"/>
    <property type="evidence" value="ECO:0007669"/>
    <property type="project" value="InterPro"/>
</dbReference>
<dbReference type="PANTHER" id="PTHR45947:SF13">
    <property type="entry name" value="TRANSFERASE"/>
    <property type="match status" value="1"/>
</dbReference>
<dbReference type="RefSeq" id="WP_148924200.1">
    <property type="nucleotide sequence ID" value="NZ_VNHQ01000011.1"/>
</dbReference>
<evidence type="ECO:0000259" key="1">
    <source>
        <dbReference type="Pfam" id="PF00534"/>
    </source>
</evidence>
<dbReference type="InterPro" id="IPR001296">
    <property type="entry name" value="Glyco_trans_1"/>
</dbReference>
<gene>
    <name evidence="3" type="ORF">A9A72_121275</name>
</gene>
<dbReference type="SUPFAM" id="SSF53756">
    <property type="entry name" value="UDP-Glycosyltransferase/glycogen phosphorylase"/>
    <property type="match status" value="1"/>
</dbReference>
<dbReference type="InterPro" id="IPR028098">
    <property type="entry name" value="Glyco_trans_4-like_N"/>
</dbReference>
<dbReference type="Gene3D" id="3.40.50.2000">
    <property type="entry name" value="Glycogen Phosphorylase B"/>
    <property type="match status" value="2"/>
</dbReference>